<dbReference type="AlphaFoldDB" id="A0A3B1C4E8"/>
<dbReference type="SUPFAM" id="SSF88697">
    <property type="entry name" value="PUA domain-like"/>
    <property type="match status" value="1"/>
</dbReference>
<dbReference type="CDD" id="cd02440">
    <property type="entry name" value="AdoMet_MTases"/>
    <property type="match status" value="1"/>
</dbReference>
<dbReference type="InterPro" id="IPR041532">
    <property type="entry name" value="RlmI-like_PUA"/>
</dbReference>
<dbReference type="PROSITE" id="PS50890">
    <property type="entry name" value="PUA"/>
    <property type="match status" value="1"/>
</dbReference>
<name>A0A3B1C4E8_9ZZZZ</name>
<dbReference type="Gene3D" id="2.30.130.10">
    <property type="entry name" value="PUA domain"/>
    <property type="match status" value="1"/>
</dbReference>
<keyword evidence="5" id="KW-0949">S-adenosyl-L-methionine</keyword>
<proteinExistence type="inferred from homology"/>
<sequence>MNWEKSVNNATLPELRLKKNEERRLRAGHLWVYSNEVDTAVTPLKSMPAGEQVKICDQRGNTLGFAYANPKTLICARLYSFGRHPQLDTALIKERLATALAWREQYFDVPCYRWVYGESDGLPGLVVDRYFDVLVVQITTAGMERLKEGIVSALMELVSAGVVLLKNDTSSRELEGLDSYTETVVGSLPERIEVVENKVHFEVPLAAGQKTGWYYDHRLNRQRLATYAKGKRVLDVFSYVGAWGIQCLHAGAKSLLCIDSSKTSLEVAVDNAKRNQQAEAFTTFAGDAFESLKQLQAENQRFDIVILDPPAFIKRRKDMKEGSQAYQRINRLGMKLLGEGGLLVSASCSHHLSAEQLRSEIRKAAIKNRQSLQIIEQGHQGPDHPVHPAMPETEYLKAFFCRLLPGY</sequence>
<reference evidence="9" key="1">
    <citation type="submission" date="2018-06" db="EMBL/GenBank/DDBJ databases">
        <authorList>
            <person name="Zhirakovskaya E."/>
        </authorList>
    </citation>
    <scope>NUCLEOTIDE SEQUENCE</scope>
</reference>
<dbReference type="InterPro" id="IPR036974">
    <property type="entry name" value="PUA_sf"/>
</dbReference>
<dbReference type="CDD" id="cd11572">
    <property type="entry name" value="RlmI_M_like"/>
    <property type="match status" value="1"/>
</dbReference>
<dbReference type="GO" id="GO:0005737">
    <property type="term" value="C:cytoplasm"/>
    <property type="evidence" value="ECO:0007669"/>
    <property type="project" value="UniProtKB-SubCell"/>
</dbReference>
<dbReference type="CDD" id="cd21153">
    <property type="entry name" value="PUA_RlmI"/>
    <property type="match status" value="1"/>
</dbReference>
<dbReference type="SUPFAM" id="SSF53335">
    <property type="entry name" value="S-adenosyl-L-methionine-dependent methyltransferases"/>
    <property type="match status" value="1"/>
</dbReference>
<evidence type="ECO:0000259" key="7">
    <source>
        <dbReference type="Pfam" id="PF10672"/>
    </source>
</evidence>
<evidence type="ECO:0000256" key="3">
    <source>
        <dbReference type="ARBA" id="ARBA00022603"/>
    </source>
</evidence>
<dbReference type="InterPro" id="IPR019614">
    <property type="entry name" value="SAM-dep_methyl-trfase"/>
</dbReference>
<dbReference type="Pfam" id="PF10672">
    <property type="entry name" value="Methyltrans_SAM"/>
    <property type="match status" value="1"/>
</dbReference>
<evidence type="ECO:0000256" key="4">
    <source>
        <dbReference type="ARBA" id="ARBA00022679"/>
    </source>
</evidence>
<dbReference type="PANTHER" id="PTHR42873">
    <property type="entry name" value="RIBOSOMAL RNA LARGE SUBUNIT METHYLTRANSFERASE"/>
    <property type="match status" value="1"/>
</dbReference>
<dbReference type="PANTHER" id="PTHR42873:SF1">
    <property type="entry name" value="S-ADENOSYLMETHIONINE-DEPENDENT METHYLTRANSFERASE DOMAIN-CONTAINING PROTEIN"/>
    <property type="match status" value="1"/>
</dbReference>
<dbReference type="Pfam" id="PF17785">
    <property type="entry name" value="PUA_3"/>
    <property type="match status" value="1"/>
</dbReference>
<dbReference type="GO" id="GO:0032259">
    <property type="term" value="P:methylation"/>
    <property type="evidence" value="ECO:0007669"/>
    <property type="project" value="UniProtKB-KW"/>
</dbReference>
<accession>A0A3B1C4E8</accession>
<dbReference type="GO" id="GO:0008168">
    <property type="term" value="F:methyltransferase activity"/>
    <property type="evidence" value="ECO:0007669"/>
    <property type="project" value="UniProtKB-KW"/>
</dbReference>
<dbReference type="GO" id="GO:0003723">
    <property type="term" value="F:RNA binding"/>
    <property type="evidence" value="ECO:0007669"/>
    <property type="project" value="InterPro"/>
</dbReference>
<keyword evidence="2" id="KW-0963">Cytoplasm</keyword>
<evidence type="ECO:0000256" key="5">
    <source>
        <dbReference type="ARBA" id="ARBA00022691"/>
    </source>
</evidence>
<dbReference type="Gene3D" id="3.30.750.80">
    <property type="entry name" value="RNA methyltransferase domain (HRMD) like"/>
    <property type="match status" value="1"/>
</dbReference>
<gene>
    <name evidence="9" type="ORF">MNBD_GAMMA25-2187</name>
</gene>
<comment type="similarity">
    <text evidence="6">Belongs to the methyltransferase superfamily. RlmI family.</text>
</comment>
<evidence type="ECO:0000256" key="6">
    <source>
        <dbReference type="ARBA" id="ARBA00038091"/>
    </source>
</evidence>
<keyword evidence="4 9" id="KW-0808">Transferase</keyword>
<dbReference type="EMBL" id="UOFY01000075">
    <property type="protein sequence ID" value="VAX11777.1"/>
    <property type="molecule type" value="Genomic_DNA"/>
</dbReference>
<organism evidence="9">
    <name type="scientific">hydrothermal vent metagenome</name>
    <dbReference type="NCBI Taxonomy" id="652676"/>
    <lineage>
        <taxon>unclassified sequences</taxon>
        <taxon>metagenomes</taxon>
        <taxon>ecological metagenomes</taxon>
    </lineage>
</organism>
<dbReference type="InterPro" id="IPR029063">
    <property type="entry name" value="SAM-dependent_MTases_sf"/>
</dbReference>
<evidence type="ECO:0000259" key="8">
    <source>
        <dbReference type="Pfam" id="PF17785"/>
    </source>
</evidence>
<evidence type="ECO:0000256" key="2">
    <source>
        <dbReference type="ARBA" id="ARBA00022490"/>
    </source>
</evidence>
<comment type="subcellular location">
    <subcellularLocation>
        <location evidence="1">Cytoplasm</location>
    </subcellularLocation>
</comment>
<protein>
    <submittedName>
        <fullName evidence="9">23S rRNA (Cytosine(1962)-C(5))-methyltransferase</fullName>
        <ecNumber evidence="9">2.1.1.191</ecNumber>
    </submittedName>
</protein>
<evidence type="ECO:0000256" key="1">
    <source>
        <dbReference type="ARBA" id="ARBA00004496"/>
    </source>
</evidence>
<feature type="domain" description="S-adenosylmethionine-dependent methyltransferase" evidence="7">
    <location>
        <begin position="178"/>
        <end position="389"/>
    </location>
</feature>
<dbReference type="InterPro" id="IPR015947">
    <property type="entry name" value="PUA-like_sf"/>
</dbReference>
<dbReference type="EC" id="2.1.1.191" evidence="9"/>
<evidence type="ECO:0000313" key="9">
    <source>
        <dbReference type="EMBL" id="VAX11777.1"/>
    </source>
</evidence>
<keyword evidence="3 9" id="KW-0489">Methyltransferase</keyword>
<feature type="domain" description="RlmI-like PUA" evidence="8">
    <location>
        <begin position="15"/>
        <end position="81"/>
    </location>
</feature>
<dbReference type="Gene3D" id="3.40.50.150">
    <property type="entry name" value="Vaccinia Virus protein VP39"/>
    <property type="match status" value="1"/>
</dbReference>